<dbReference type="PATRIC" id="fig|442.8.peg.2647"/>
<dbReference type="SUPFAM" id="SSF52402">
    <property type="entry name" value="Adenine nucleotide alpha hydrolases-like"/>
    <property type="match status" value="1"/>
</dbReference>
<dbReference type="EMBL" id="LHZG01000080">
    <property type="protein sequence ID" value="KXV22797.1"/>
    <property type="molecule type" value="Genomic_DNA"/>
</dbReference>
<dbReference type="InterPro" id="IPR050128">
    <property type="entry name" value="Sulfate_adenylyltrnsfr_sub2"/>
</dbReference>
<dbReference type="Pfam" id="PF01507">
    <property type="entry name" value="PAPS_reduct"/>
    <property type="match status" value="1"/>
</dbReference>
<evidence type="ECO:0000313" key="2">
    <source>
        <dbReference type="EMBL" id="KXV22797.1"/>
    </source>
</evidence>
<organism evidence="2 3">
    <name type="scientific">Gluconobacter oxydans</name>
    <name type="common">Gluconobacter suboxydans</name>
    <dbReference type="NCBI Taxonomy" id="442"/>
    <lineage>
        <taxon>Bacteria</taxon>
        <taxon>Pseudomonadati</taxon>
        <taxon>Pseudomonadota</taxon>
        <taxon>Alphaproteobacteria</taxon>
        <taxon>Acetobacterales</taxon>
        <taxon>Acetobacteraceae</taxon>
        <taxon>Gluconobacter</taxon>
    </lineage>
</organism>
<gene>
    <name evidence="2" type="ORF">AD934_00965</name>
</gene>
<dbReference type="Gene3D" id="3.40.50.620">
    <property type="entry name" value="HUPs"/>
    <property type="match status" value="1"/>
</dbReference>
<dbReference type="PANTHER" id="PTHR43196">
    <property type="entry name" value="SULFATE ADENYLYLTRANSFERASE SUBUNIT 2"/>
    <property type="match status" value="1"/>
</dbReference>
<name>A0A149S7S0_GLUOY</name>
<dbReference type="InterPro" id="IPR014729">
    <property type="entry name" value="Rossmann-like_a/b/a_fold"/>
</dbReference>
<dbReference type="PANTHER" id="PTHR43196:SF2">
    <property type="entry name" value="PHOSPHOADENOSINE PHOSPHOSULFATE REDUCTASE"/>
    <property type="match status" value="1"/>
</dbReference>
<dbReference type="Proteomes" id="UP000075655">
    <property type="component" value="Unassembled WGS sequence"/>
</dbReference>
<protein>
    <submittedName>
        <fullName evidence="2">Phosphoadenosine phosphosulfate reductase</fullName>
    </submittedName>
</protein>
<dbReference type="GO" id="GO:0003824">
    <property type="term" value="F:catalytic activity"/>
    <property type="evidence" value="ECO:0007669"/>
    <property type="project" value="InterPro"/>
</dbReference>
<proteinExistence type="predicted"/>
<evidence type="ECO:0000313" key="3">
    <source>
        <dbReference type="Proteomes" id="UP000075655"/>
    </source>
</evidence>
<dbReference type="AlphaFoldDB" id="A0A149S7S0"/>
<evidence type="ECO:0000259" key="1">
    <source>
        <dbReference type="Pfam" id="PF01507"/>
    </source>
</evidence>
<reference evidence="2 3" key="1">
    <citation type="submission" date="2015-06" db="EMBL/GenBank/DDBJ databases">
        <title>Improved classification and identification of acetic acid bacteria using matrix-assisted laser desorption/ionization time-of-flight mass spectrometry; Gluconobacter nephelii and Gluconobacter uchimurae are later heterotypic synonyms of Gluconobacter japonicus and Gluconobacter oxydans, respectively.</title>
        <authorList>
            <person name="Li L."/>
            <person name="Cleenwerck I."/>
            <person name="De Vuyst L."/>
            <person name="Vandamme P."/>
        </authorList>
    </citation>
    <scope>NUCLEOTIDE SEQUENCE [LARGE SCALE GENOMIC DNA]</scope>
    <source>
        <strain evidence="2 3">LMG 1676</strain>
    </source>
</reference>
<comment type="caution">
    <text evidence="2">The sequence shown here is derived from an EMBL/GenBank/DDBJ whole genome shotgun (WGS) entry which is preliminary data.</text>
</comment>
<feature type="domain" description="Phosphoadenosine phosphosulphate reductase" evidence="1">
    <location>
        <begin position="143"/>
        <end position="248"/>
    </location>
</feature>
<accession>A0A149S7S0</accession>
<sequence length="338" mass="37644">MPLCADRLPGQSVGIMSPDLASYDRIIVAVSGGKDGTACLLALLEAGAPVERIELWHHEVDGAGRSFMDWPSTGPYVAALACDFNLPLYRSWREGGFEREMLRDTTPTAPVVFETPDGVVRTGGQGPEGTRLRFPQVSASLSVRWCSASLKVDVADRALRGQDRFLNRRTLVVTGERAEESPARARYAAFEPHRTDTRTGTRRRRYVDHWRPVHAWSEAEVWDILKRWRVMPAYPYQAGFSRLSCAFCIFGNADQFATLKWMDANRFAKLVRYEKDFGCTIKRDRGLEQLSSEGTVFQAARSRPDLVAACLSDRPLQTVLTEDWILPAGAFGTGGGPV</sequence>
<dbReference type="InterPro" id="IPR002500">
    <property type="entry name" value="PAPS_reduct_dom"/>
</dbReference>